<accession>A0A4D8PQ08</accession>
<organism evidence="1 2">
    <name type="scientific">Azospirillum argentinense</name>
    <dbReference type="NCBI Taxonomy" id="2970906"/>
    <lineage>
        <taxon>Bacteria</taxon>
        <taxon>Pseudomonadati</taxon>
        <taxon>Pseudomonadota</taxon>
        <taxon>Alphaproteobacteria</taxon>
        <taxon>Rhodospirillales</taxon>
        <taxon>Azospirillaceae</taxon>
        <taxon>Azospirillum</taxon>
    </lineage>
</organism>
<dbReference type="AlphaFoldDB" id="A0A4D8PQ08"/>
<gene>
    <name evidence="1" type="ORF">D3093_17065</name>
</gene>
<evidence type="ECO:0000313" key="2">
    <source>
        <dbReference type="Proteomes" id="UP000298595"/>
    </source>
</evidence>
<evidence type="ECO:0000313" key="1">
    <source>
        <dbReference type="EMBL" id="QCN97009.1"/>
    </source>
</evidence>
<protein>
    <submittedName>
        <fullName evidence="1">Uncharacterized protein</fullName>
    </submittedName>
</protein>
<dbReference type="RefSeq" id="WP_137116399.1">
    <property type="nucleotide sequence ID" value="NZ_CP032322.1"/>
</dbReference>
<dbReference type="EMBL" id="CP032322">
    <property type="protein sequence ID" value="QCN97009.1"/>
    <property type="molecule type" value="Genomic_DNA"/>
</dbReference>
<geneLocation type="plasmid" evidence="1 2">
    <name>p1</name>
</geneLocation>
<proteinExistence type="predicted"/>
<dbReference type="Proteomes" id="UP000298595">
    <property type="component" value="Plasmid p1"/>
</dbReference>
<dbReference type="KEGG" id="aare:D3093_17065"/>
<reference evidence="1 2" key="1">
    <citation type="submission" date="2018-09" db="EMBL/GenBank/DDBJ databases">
        <title>Whole genome based analysis of evolution and adaptive divergence in Indian and Brazilian strains of Azospirillum brasilense.</title>
        <authorList>
            <person name="Singh C."/>
            <person name="Tripathi A.K."/>
        </authorList>
    </citation>
    <scope>NUCLEOTIDE SEQUENCE [LARGE SCALE GENOMIC DNA]</scope>
    <source>
        <strain evidence="1 2">MTCC4035</strain>
        <plasmid evidence="1 2">p1</plasmid>
    </source>
</reference>
<name>A0A4D8PQ08_9PROT</name>
<sequence length="68" mass="7780">MMQAKPKYFETALSDADRSRLYRQRKADKARHTADLIAALYAAVPPDVAERLAADERYKDIITEALLR</sequence>
<keyword evidence="1" id="KW-0614">Plasmid</keyword>